<dbReference type="Gene3D" id="3.30.200.20">
    <property type="entry name" value="Phosphorylase Kinase, domain 1"/>
    <property type="match status" value="1"/>
</dbReference>
<dbReference type="FunFam" id="1.10.510.10:FF:000044">
    <property type="entry name" value="Putative LRR receptor-like serine/threonine-protein kinase"/>
    <property type="match status" value="1"/>
</dbReference>
<dbReference type="PROSITE" id="PS50011">
    <property type="entry name" value="PROTEIN_KINASE_DOM"/>
    <property type="match status" value="1"/>
</dbReference>
<feature type="chain" id="PRO_5040810881" description="non-specific serine/threonine protein kinase" evidence="21">
    <location>
        <begin position="25"/>
        <end position="1007"/>
    </location>
</feature>
<evidence type="ECO:0000256" key="13">
    <source>
        <dbReference type="ARBA" id="ARBA00022989"/>
    </source>
</evidence>
<evidence type="ECO:0000256" key="12">
    <source>
        <dbReference type="ARBA" id="ARBA00022840"/>
    </source>
</evidence>
<dbReference type="FunFam" id="3.30.200.20:FF:000217">
    <property type="entry name" value="probable LRR receptor-like serine/threonine-protein kinase At1g53430"/>
    <property type="match status" value="1"/>
</dbReference>
<dbReference type="Proteomes" id="UP001165190">
    <property type="component" value="Unassembled WGS sequence"/>
</dbReference>
<evidence type="ECO:0000256" key="3">
    <source>
        <dbReference type="ARBA" id="ARBA00022527"/>
    </source>
</evidence>
<comment type="subcellular location">
    <subcellularLocation>
        <location evidence="1">Membrane</location>
        <topology evidence="1">Single-pass type I membrane protein</topology>
    </subcellularLocation>
</comment>
<dbReference type="InterPro" id="IPR051824">
    <property type="entry name" value="LRR_Rcpt-Like_S/T_Kinase"/>
</dbReference>
<keyword evidence="6" id="KW-0808">Transferase</keyword>
<feature type="transmembrane region" description="Helical" evidence="20">
    <location>
        <begin position="599"/>
        <end position="625"/>
    </location>
</feature>
<evidence type="ECO:0000313" key="23">
    <source>
        <dbReference type="EMBL" id="GMJ10068.1"/>
    </source>
</evidence>
<dbReference type="CDD" id="cd14066">
    <property type="entry name" value="STKc_IRAK"/>
    <property type="match status" value="1"/>
</dbReference>
<dbReference type="InterPro" id="IPR032675">
    <property type="entry name" value="LRR_dom_sf"/>
</dbReference>
<keyword evidence="15" id="KW-0675">Receptor</keyword>
<dbReference type="InterPro" id="IPR021720">
    <property type="entry name" value="Malectin_dom"/>
</dbReference>
<dbReference type="SUPFAM" id="SSF52058">
    <property type="entry name" value="L domain-like"/>
    <property type="match status" value="1"/>
</dbReference>
<evidence type="ECO:0000256" key="8">
    <source>
        <dbReference type="ARBA" id="ARBA00022729"/>
    </source>
</evidence>
<dbReference type="AlphaFoldDB" id="A0A9W7J8I6"/>
<dbReference type="InterPro" id="IPR001245">
    <property type="entry name" value="Ser-Thr/Tyr_kinase_cat_dom"/>
</dbReference>
<keyword evidence="7 20" id="KW-0812">Transmembrane</keyword>
<feature type="domain" description="Protein kinase" evidence="22">
    <location>
        <begin position="661"/>
        <end position="939"/>
    </location>
</feature>
<name>A0A9W7J8I6_HIBTR</name>
<dbReference type="InterPro" id="IPR008271">
    <property type="entry name" value="Ser/Thr_kinase_AS"/>
</dbReference>
<keyword evidence="12" id="KW-0067">ATP-binding</keyword>
<evidence type="ECO:0000256" key="18">
    <source>
        <dbReference type="ARBA" id="ARBA00048679"/>
    </source>
</evidence>
<evidence type="ECO:0000256" key="19">
    <source>
        <dbReference type="SAM" id="MobiDB-lite"/>
    </source>
</evidence>
<dbReference type="OrthoDB" id="963016at2759"/>
<feature type="region of interest" description="Disordered" evidence="19">
    <location>
        <begin position="963"/>
        <end position="988"/>
    </location>
</feature>
<sequence length="1007" mass="111143">MYFPRTPVLASIFIACCVATVTLGATLAEDEVEALKIIGRKLGKNWNFEPGVDPCTAEDKSWREATTWEYIVNNVSCDDCSSNNTCHVVGIVLKGQNLSGSLPPELVSLPYLQEIDLTRNYLNGTIPPKWGSMLQVVKISLLGNRLTGSIPEELANLSNLTSLVLEHNQFSGNLPAKLGNLPKIERLFLNSNNFTGELPQTFARLTTLKEFRIGDNNLTGNIPSIFQNWTEIEQIHIVASGLSGPIPDIDSLGSLKELIITYLNGPEATFPKLGNLSNLEILVLRSCNLIGELPKSLESFTNLQTLDLSFNRLGGEIQISLPKVKDLILTENMFTGTVPLWIQNIDQRRRIDLSYNSFTNTGVEGCNRYGLNLFASTSRINNSGAISCLGSLNCPVESLHSLYINCGGGRTNVGNITYEADPENNRPLYYRSPQNWAFSSTGIFLGGGNDKYNFVTKNESLSSVVGELYMDARLSPSSLTYYAFCLHNGMYNVSLHFAEIRFTDGQNFSSLGRRIFDVYIQGKQELKDFNIKDKAGGAGKPLVKKFTANVSDGTLEIRLRWAGKGTTVIPVREVYGPLISAISVFDPAYKPQSERGDGISAAAVVGIVAAAIFATSLIVGGFLWWTGCLRRRSTLERDLKGIELQTTSFTLRQIKAATNNFDAANKIGEGGFGPVYKGILADGTEIAVKQLSARSKQGNREFVTEIGLISALQHPHLVKLYGCCIEGDQLLLIYEYLENNSLARALFRQEEFQLTLDWPTRRKICIGIARGLAYLHEESRLKIVHRDIKATNVLLDKNLNPKISDFGLAKLDEEDKTHISTRIAGTYGYMAPEYAMHGHLTDKADVYSFGIVALEIVSGRCNTKNSRLKEESFYLLDLAHKLKEKGKLLDLLDARIASDCNVEEAMVMINVALLCTNPTAEARPPMSSVVSMLEGRASVPDILVDTNVCATKFDVEKLNREVEEDDVGNNSQTKSMLADGQWTSSSDLYPVSLTSSYWQNRDSSTRS</sequence>
<dbReference type="GO" id="GO:0004674">
    <property type="term" value="F:protein serine/threonine kinase activity"/>
    <property type="evidence" value="ECO:0007669"/>
    <property type="project" value="UniProtKB-KW"/>
</dbReference>
<keyword evidence="16" id="KW-0325">Glycoprotein</keyword>
<dbReference type="Gene3D" id="3.80.10.10">
    <property type="entry name" value="Ribonuclease Inhibitor"/>
    <property type="match status" value="3"/>
</dbReference>
<dbReference type="SMART" id="SM00220">
    <property type="entry name" value="S_TKc"/>
    <property type="match status" value="1"/>
</dbReference>
<evidence type="ECO:0000256" key="7">
    <source>
        <dbReference type="ARBA" id="ARBA00022692"/>
    </source>
</evidence>
<evidence type="ECO:0000259" key="22">
    <source>
        <dbReference type="PROSITE" id="PS50011"/>
    </source>
</evidence>
<evidence type="ECO:0000256" key="14">
    <source>
        <dbReference type="ARBA" id="ARBA00023136"/>
    </source>
</evidence>
<dbReference type="InterPro" id="IPR000719">
    <property type="entry name" value="Prot_kinase_dom"/>
</dbReference>
<evidence type="ECO:0000313" key="24">
    <source>
        <dbReference type="Proteomes" id="UP001165190"/>
    </source>
</evidence>
<dbReference type="EC" id="2.7.11.1" evidence="2"/>
<evidence type="ECO:0000256" key="21">
    <source>
        <dbReference type="SAM" id="SignalP"/>
    </source>
</evidence>
<accession>A0A9W7J8I6</accession>
<feature type="signal peptide" evidence="21">
    <location>
        <begin position="1"/>
        <end position="24"/>
    </location>
</feature>
<evidence type="ECO:0000256" key="20">
    <source>
        <dbReference type="SAM" id="Phobius"/>
    </source>
</evidence>
<dbReference type="Pfam" id="PF00560">
    <property type="entry name" value="LRR_1"/>
    <property type="match status" value="5"/>
</dbReference>
<evidence type="ECO:0000256" key="10">
    <source>
        <dbReference type="ARBA" id="ARBA00022741"/>
    </source>
</evidence>
<dbReference type="Pfam" id="PF11721">
    <property type="entry name" value="Malectin"/>
    <property type="match status" value="1"/>
</dbReference>
<comment type="catalytic activity">
    <reaction evidence="17">
        <text>L-threonyl-[protein] + ATP = O-phospho-L-threonyl-[protein] + ADP + H(+)</text>
        <dbReference type="Rhea" id="RHEA:46608"/>
        <dbReference type="Rhea" id="RHEA-COMP:11060"/>
        <dbReference type="Rhea" id="RHEA-COMP:11605"/>
        <dbReference type="ChEBI" id="CHEBI:15378"/>
        <dbReference type="ChEBI" id="CHEBI:30013"/>
        <dbReference type="ChEBI" id="CHEBI:30616"/>
        <dbReference type="ChEBI" id="CHEBI:61977"/>
        <dbReference type="ChEBI" id="CHEBI:456216"/>
        <dbReference type="EC" id="2.7.11.1"/>
    </reaction>
</comment>
<evidence type="ECO:0000256" key="4">
    <source>
        <dbReference type="ARBA" id="ARBA00022553"/>
    </source>
</evidence>
<evidence type="ECO:0000256" key="1">
    <source>
        <dbReference type="ARBA" id="ARBA00004479"/>
    </source>
</evidence>
<keyword evidence="3" id="KW-0723">Serine/threonine-protein kinase</keyword>
<protein>
    <recommendedName>
        <fullName evidence="2">non-specific serine/threonine protein kinase</fullName>
        <ecNumber evidence="2">2.7.11.1</ecNumber>
    </recommendedName>
</protein>
<reference evidence="23" key="1">
    <citation type="submission" date="2023-05" db="EMBL/GenBank/DDBJ databases">
        <title>Genome and transcriptome analyses reveal genes involved in the formation of fine ridges on petal epidermal cells in Hibiscus trionum.</title>
        <authorList>
            <person name="Koshimizu S."/>
            <person name="Masuda S."/>
            <person name="Ishii T."/>
            <person name="Shirasu K."/>
            <person name="Hoshino A."/>
            <person name="Arita M."/>
        </authorList>
    </citation>
    <scope>NUCLEOTIDE SEQUENCE</scope>
    <source>
        <strain evidence="23">Hamamatsu line</strain>
    </source>
</reference>
<dbReference type="Pfam" id="PF07714">
    <property type="entry name" value="PK_Tyr_Ser-Thr"/>
    <property type="match status" value="1"/>
</dbReference>
<dbReference type="PROSITE" id="PS51257">
    <property type="entry name" value="PROKAR_LIPOPROTEIN"/>
    <property type="match status" value="1"/>
</dbReference>
<keyword evidence="4" id="KW-0597">Phosphoprotein</keyword>
<evidence type="ECO:0000256" key="11">
    <source>
        <dbReference type="ARBA" id="ARBA00022777"/>
    </source>
</evidence>
<keyword evidence="10" id="KW-0547">Nucleotide-binding</keyword>
<keyword evidence="8 21" id="KW-0732">Signal</keyword>
<comment type="caution">
    <text evidence="23">The sequence shown here is derived from an EMBL/GenBank/DDBJ whole genome shotgun (WGS) entry which is preliminary data.</text>
</comment>
<comment type="catalytic activity">
    <reaction evidence="18">
        <text>L-seryl-[protein] + ATP = O-phospho-L-seryl-[protein] + ADP + H(+)</text>
        <dbReference type="Rhea" id="RHEA:17989"/>
        <dbReference type="Rhea" id="RHEA-COMP:9863"/>
        <dbReference type="Rhea" id="RHEA-COMP:11604"/>
        <dbReference type="ChEBI" id="CHEBI:15378"/>
        <dbReference type="ChEBI" id="CHEBI:29999"/>
        <dbReference type="ChEBI" id="CHEBI:30616"/>
        <dbReference type="ChEBI" id="CHEBI:83421"/>
        <dbReference type="ChEBI" id="CHEBI:456216"/>
        <dbReference type="EC" id="2.7.11.1"/>
    </reaction>
</comment>
<dbReference type="FunFam" id="2.60.120.430:FF:000004">
    <property type="entry name" value="Putative leucine-rich repeat receptor-like serine/threonine-protein kinase"/>
    <property type="match status" value="1"/>
</dbReference>
<gene>
    <name evidence="23" type="ORF">HRI_004676000</name>
</gene>
<organism evidence="23 24">
    <name type="scientific">Hibiscus trionum</name>
    <name type="common">Flower of an hour</name>
    <dbReference type="NCBI Taxonomy" id="183268"/>
    <lineage>
        <taxon>Eukaryota</taxon>
        <taxon>Viridiplantae</taxon>
        <taxon>Streptophyta</taxon>
        <taxon>Embryophyta</taxon>
        <taxon>Tracheophyta</taxon>
        <taxon>Spermatophyta</taxon>
        <taxon>Magnoliopsida</taxon>
        <taxon>eudicotyledons</taxon>
        <taxon>Gunneridae</taxon>
        <taxon>Pentapetalae</taxon>
        <taxon>rosids</taxon>
        <taxon>malvids</taxon>
        <taxon>Malvales</taxon>
        <taxon>Malvaceae</taxon>
        <taxon>Malvoideae</taxon>
        <taxon>Hibiscus</taxon>
    </lineage>
</organism>
<evidence type="ECO:0000256" key="15">
    <source>
        <dbReference type="ARBA" id="ARBA00023170"/>
    </source>
</evidence>
<keyword evidence="11 23" id="KW-0418">Kinase</keyword>
<feature type="compositionally biased region" description="Polar residues" evidence="19">
    <location>
        <begin position="968"/>
        <end position="988"/>
    </location>
</feature>
<keyword evidence="24" id="KW-1185">Reference proteome</keyword>
<evidence type="ECO:0000256" key="17">
    <source>
        <dbReference type="ARBA" id="ARBA00047899"/>
    </source>
</evidence>
<keyword evidence="14 20" id="KW-0472">Membrane</keyword>
<evidence type="ECO:0000256" key="9">
    <source>
        <dbReference type="ARBA" id="ARBA00022737"/>
    </source>
</evidence>
<dbReference type="PANTHER" id="PTHR48006">
    <property type="entry name" value="LEUCINE-RICH REPEAT-CONTAINING PROTEIN DDB_G0281931-RELATED"/>
    <property type="match status" value="1"/>
</dbReference>
<dbReference type="FunFam" id="3.80.10.10:FF:000383">
    <property type="entry name" value="Leucine-rich repeat receptor protein kinase EMS1"/>
    <property type="match status" value="1"/>
</dbReference>
<dbReference type="SUPFAM" id="SSF56112">
    <property type="entry name" value="Protein kinase-like (PK-like)"/>
    <property type="match status" value="1"/>
</dbReference>
<dbReference type="PANTHER" id="PTHR48006:SF81">
    <property type="entry name" value="PROTEIN KINASE DOMAIN-CONTAINING PROTEIN"/>
    <property type="match status" value="1"/>
</dbReference>
<dbReference type="Gene3D" id="1.10.510.10">
    <property type="entry name" value="Transferase(Phosphotransferase) domain 1"/>
    <property type="match status" value="1"/>
</dbReference>
<dbReference type="PROSITE" id="PS00108">
    <property type="entry name" value="PROTEIN_KINASE_ST"/>
    <property type="match status" value="1"/>
</dbReference>
<keyword evidence="13 20" id="KW-1133">Transmembrane helix</keyword>
<dbReference type="GO" id="GO:0005524">
    <property type="term" value="F:ATP binding"/>
    <property type="evidence" value="ECO:0007669"/>
    <property type="project" value="UniProtKB-KW"/>
</dbReference>
<dbReference type="InterPro" id="IPR011009">
    <property type="entry name" value="Kinase-like_dom_sf"/>
</dbReference>
<dbReference type="EMBL" id="BSYR01000056">
    <property type="protein sequence ID" value="GMJ10068.1"/>
    <property type="molecule type" value="Genomic_DNA"/>
</dbReference>
<evidence type="ECO:0000256" key="6">
    <source>
        <dbReference type="ARBA" id="ARBA00022679"/>
    </source>
</evidence>
<keyword evidence="5" id="KW-0433">Leucine-rich repeat</keyword>
<evidence type="ECO:0000256" key="5">
    <source>
        <dbReference type="ARBA" id="ARBA00022614"/>
    </source>
</evidence>
<dbReference type="GO" id="GO:0016020">
    <property type="term" value="C:membrane"/>
    <property type="evidence" value="ECO:0007669"/>
    <property type="project" value="UniProtKB-SubCell"/>
</dbReference>
<proteinExistence type="predicted"/>
<evidence type="ECO:0000256" key="2">
    <source>
        <dbReference type="ARBA" id="ARBA00012513"/>
    </source>
</evidence>
<dbReference type="Gene3D" id="2.60.120.430">
    <property type="entry name" value="Galactose-binding lectin"/>
    <property type="match status" value="1"/>
</dbReference>
<keyword evidence="9" id="KW-0677">Repeat</keyword>
<evidence type="ECO:0000256" key="16">
    <source>
        <dbReference type="ARBA" id="ARBA00023180"/>
    </source>
</evidence>
<dbReference type="InterPro" id="IPR001611">
    <property type="entry name" value="Leu-rich_rpt"/>
</dbReference>